<keyword evidence="1" id="KW-0472">Membrane</keyword>
<dbReference type="AlphaFoldDB" id="G0UCT2"/>
<evidence type="ECO:0000256" key="1">
    <source>
        <dbReference type="SAM" id="Phobius"/>
    </source>
</evidence>
<dbReference type="VEuPathDB" id="TriTrypDB:TvY486_1111260"/>
<reference evidence="2" key="1">
    <citation type="journal article" date="2012" name="Proc. Natl. Acad. Sci. U.S.A.">
        <title>Antigenic diversity is generated by distinct evolutionary mechanisms in African trypanosome species.</title>
        <authorList>
            <person name="Jackson A.P."/>
            <person name="Berry A."/>
            <person name="Aslett M."/>
            <person name="Allison H.C."/>
            <person name="Burton P."/>
            <person name="Vavrova-Anderson J."/>
            <person name="Brown R."/>
            <person name="Browne H."/>
            <person name="Corton N."/>
            <person name="Hauser H."/>
            <person name="Gamble J."/>
            <person name="Gilderthorp R."/>
            <person name="Marcello L."/>
            <person name="McQuillan J."/>
            <person name="Otto T.D."/>
            <person name="Quail M.A."/>
            <person name="Sanders M.J."/>
            <person name="van Tonder A."/>
            <person name="Ginger M.L."/>
            <person name="Field M.C."/>
            <person name="Barry J.D."/>
            <person name="Hertz-Fowler C."/>
            <person name="Berriman M."/>
        </authorList>
    </citation>
    <scope>NUCLEOTIDE SEQUENCE</scope>
    <source>
        <strain evidence="2">Y486</strain>
    </source>
</reference>
<proteinExistence type="predicted"/>
<organism evidence="2">
    <name type="scientific">Trypanosoma vivax (strain Y486)</name>
    <dbReference type="NCBI Taxonomy" id="1055687"/>
    <lineage>
        <taxon>Eukaryota</taxon>
        <taxon>Discoba</taxon>
        <taxon>Euglenozoa</taxon>
        <taxon>Kinetoplastea</taxon>
        <taxon>Metakinetoplastina</taxon>
        <taxon>Trypanosomatida</taxon>
        <taxon>Trypanosomatidae</taxon>
        <taxon>Trypanosoma</taxon>
        <taxon>Duttonella</taxon>
    </lineage>
</organism>
<evidence type="ECO:0000313" key="2">
    <source>
        <dbReference type="EMBL" id="CCC53642.1"/>
    </source>
</evidence>
<sequence>MTSFTHQLWLFVLSFIYSNIFLLPLGTAMCLPLQSAWARCFCFFFSFCHPLCVRACVCVHCAQGKSLTCSTVAVGRAAQLVILRALFPFQPGLHDIGKSIALFFGMRHC</sequence>
<name>G0UCT2_TRYVY</name>
<keyword evidence="1" id="KW-1133">Transmembrane helix</keyword>
<protein>
    <submittedName>
        <fullName evidence="2">Uncharacterized protein</fullName>
    </submittedName>
</protein>
<gene>
    <name evidence="2" type="ORF">TVY486_1111260</name>
</gene>
<accession>G0UCT2</accession>
<dbReference type="EMBL" id="HE573027">
    <property type="protein sequence ID" value="CCC53642.1"/>
    <property type="molecule type" value="Genomic_DNA"/>
</dbReference>
<feature type="transmembrane region" description="Helical" evidence="1">
    <location>
        <begin position="6"/>
        <end position="31"/>
    </location>
</feature>
<keyword evidence="1" id="KW-0812">Transmembrane</keyword>